<reference evidence="1 2" key="1">
    <citation type="submission" date="2018-08" db="EMBL/GenBank/DDBJ databases">
        <title>Draft genome sequences of two Aspergillus turcosus clinical strains isolated from bronchoalveolar lavage fluid: one azole-susceptible and the other azole-resistant.</title>
        <authorList>
            <person name="Parent-Michaud M."/>
            <person name="Dufresne P.J."/>
            <person name="Fournier E."/>
            <person name="Martineau C."/>
            <person name="Moreira S."/>
            <person name="Perkins V."/>
            <person name="De Repentigny L."/>
            <person name="Dufresne S.F."/>
        </authorList>
    </citation>
    <scope>NUCLEOTIDE SEQUENCE [LARGE SCALE GENOMIC DNA]</scope>
    <source>
        <strain evidence="1">HMR AF 1038</strain>
    </source>
</reference>
<keyword evidence="2" id="KW-1185">Reference proteome</keyword>
<proteinExistence type="predicted"/>
<dbReference type="STRING" id="1245748.A0A421D6N5"/>
<dbReference type="OrthoDB" id="5427350at2759"/>
<sequence>MTFYSRPDLTAPKFEFSVWKEDLVTPGYMLLTPYSVPPGSNLAAGSVPEGDSACYTMGEILELLESSIQNAPYIYDYKGNLIYSGYGSSGGQYAHDLKLAEYKGKYYLTFFQGIATTINRGHGILMDETYTIVDTVQSGLGRTATDVHEFTVLPNGTAITTIFQPTPYDLTAYGVDQPVGWVLQGIFQEIDMETGEVLFEWNSLDHTTPNESYNGLASNSGAGDGTSVYTAWDYFHMNSVEKDHYGNYLVSSRYLCTVFYISGQDGSIIWRLNGKENDFQMEGFYDDFAFAFQHDVRIHSRNETTMVISMFNDGSDGYDTNMTSPYSSGMIMAVDTSTKVCTMLKEYHLPQYGVSTSQGSVQLLKDSNVFIGWGAQPFVSEYTEDGDCVMVGQFGLNGSAMSYRAFKIPSESWVGQPQSTPALWTYANSTTAPTVFYTSWNGATEIARWRFYGSMNSTGRGIVLGTAEKTGFETTFTANRFWGWGYAEALDVTGAVLGTSPILQTYVPSQM</sequence>
<evidence type="ECO:0000313" key="1">
    <source>
        <dbReference type="EMBL" id="RLL97782.1"/>
    </source>
</evidence>
<comment type="caution">
    <text evidence="1">The sequence shown here is derived from an EMBL/GenBank/DDBJ whole genome shotgun (WGS) entry which is preliminary data.</text>
</comment>
<dbReference type="InterPro" id="IPR053143">
    <property type="entry name" value="Arylsulfate_ST"/>
</dbReference>
<dbReference type="Pfam" id="PF14269">
    <property type="entry name" value="Arylsulfotran_2"/>
    <property type="match status" value="1"/>
</dbReference>
<organism evidence="1 2">
    <name type="scientific">Aspergillus turcosus</name>
    <dbReference type="NCBI Taxonomy" id="1245748"/>
    <lineage>
        <taxon>Eukaryota</taxon>
        <taxon>Fungi</taxon>
        <taxon>Dikarya</taxon>
        <taxon>Ascomycota</taxon>
        <taxon>Pezizomycotina</taxon>
        <taxon>Eurotiomycetes</taxon>
        <taxon>Eurotiomycetidae</taxon>
        <taxon>Eurotiales</taxon>
        <taxon>Aspergillaceae</taxon>
        <taxon>Aspergillus</taxon>
        <taxon>Aspergillus subgen. Fumigati</taxon>
    </lineage>
</organism>
<accession>A0A421D6N5</accession>
<dbReference type="PANTHER" id="PTHR35340:SF9">
    <property type="entry name" value="ASST-DOMAIN-CONTAINING PROTEIN"/>
    <property type="match status" value="1"/>
</dbReference>
<protein>
    <recommendedName>
        <fullName evidence="3">ASST-domain-containing protein</fullName>
    </recommendedName>
</protein>
<gene>
    <name evidence="1" type="ORF">CFD26_105312</name>
</gene>
<name>A0A421D6N5_9EURO</name>
<dbReference type="PANTHER" id="PTHR35340">
    <property type="entry name" value="PQQ ENZYME REPEAT PROTEIN-RELATED"/>
    <property type="match status" value="1"/>
</dbReference>
<evidence type="ECO:0000313" key="2">
    <source>
        <dbReference type="Proteomes" id="UP000215289"/>
    </source>
</evidence>
<dbReference type="EMBL" id="NIDN02000068">
    <property type="protein sequence ID" value="RLL97782.1"/>
    <property type="molecule type" value="Genomic_DNA"/>
</dbReference>
<dbReference type="Proteomes" id="UP000215289">
    <property type="component" value="Unassembled WGS sequence"/>
</dbReference>
<dbReference type="AlphaFoldDB" id="A0A421D6N5"/>
<dbReference type="InterPro" id="IPR039535">
    <property type="entry name" value="ASST-like"/>
</dbReference>
<evidence type="ECO:0008006" key="3">
    <source>
        <dbReference type="Google" id="ProtNLM"/>
    </source>
</evidence>